<dbReference type="InterPro" id="IPR035018">
    <property type="entry name" value="Spt6_SH2_C"/>
</dbReference>
<dbReference type="InterPro" id="IPR028088">
    <property type="entry name" value="Spt6_HTH_DNA-bd_dom"/>
</dbReference>
<comment type="subcellular location">
    <subcellularLocation>
        <location evidence="1 6">Nucleus</location>
    </subcellularLocation>
</comment>
<dbReference type="GO" id="GO:0034728">
    <property type="term" value="P:nucleosome organization"/>
    <property type="evidence" value="ECO:0007669"/>
    <property type="project" value="TreeGrafter"/>
</dbReference>
<dbReference type="FunFam" id="1.10.150.850:FF:000004">
    <property type="entry name" value="Transcription elongation factor SPT6"/>
    <property type="match status" value="1"/>
</dbReference>
<dbReference type="Gene3D" id="3.30.505.10">
    <property type="entry name" value="SH2 domain"/>
    <property type="match status" value="2"/>
</dbReference>
<dbReference type="CDD" id="cd00164">
    <property type="entry name" value="S1_like"/>
    <property type="match status" value="1"/>
</dbReference>
<dbReference type="GO" id="GO:0042393">
    <property type="term" value="F:histone binding"/>
    <property type="evidence" value="ECO:0007669"/>
    <property type="project" value="TreeGrafter"/>
</dbReference>
<dbReference type="InterPro" id="IPR035420">
    <property type="entry name" value="Spt6_SH2"/>
</dbReference>
<accession>A0A6H5IEK0</accession>
<sequence>MTVTAKLKTKLDRTSYSRFILVVNFRCSERYSCSAVHWPRPFPEPTTSNINRKIAYTTREIESSSIPDTNMSQYIDSEAEESEEEMMETKRKMKRISSDESSEDEDEDMEEEDDSDNSSDDDDRSPNAKRKRTDDDFDDRLDEEDYDVIEENLGVKVERKRFRRLKKIQDEESDNEQDMEADDERNAIANQLFEAGSGDEDEKSSPSRRDKNETEQYDDEEAEEESDADDFIVDDDGKPLKTHKKRPRIFADSALQEAQDIFGVDFDYDELAKFDGDYDEDEDEDEEDEYADDDDVGRTKKSKKASRRKGTKQSIFDIYEPSELKRGHFTDLDNEIRGTDIPERMQLRVVPVTPADEAELKEEGKWIYEQAFVKKTLSIQDDHLTPEAKEAAVKKSSAIQKIVTALDFMRNQFMEVPFIAFYRKEYYLTDLNMNDLWKIYKYDAKWCQLNSRKKALIKLFTRMKEYQTMKLSQDKDAPLPENIRIFDDKDLEFLKGVQNIEELNDCYNHFMLYYHEDVRQMQQEAKKYNKEKKKQERQERRKKLIAEAEENGEEPPPEEIEEDEDDAAEETLKQAARTGPYALCKKAGLEPFAKRFGLTPEDFAINLSEEYGTKEVEQDPMEASEIAKQYLGKKFQTTEEVLKAVTLMVAIQLSRQPLLRESVRKLYRDKATITVKPTKKGLKMIDESHPIYSMKYLKEKPVKELKGDEYLKLLVAQEDKLIELTFSDKFQTHGNTNYIDHVASLYQRDEFSKNVQEWNTLRKNAVNLALSDMVIPDLKKELKAILLSEAKDCVLRHCTRKMYNWIKHGPYKVDKNDFEESDEEWSTSKGLRVMGLAYVPDFSVALLHLPHILKKKNSYRDNEKQLKMADLRSLRNFIETKKPHVIVIGGESREATMIAEDLKEVVNGLMVDEQFPKIEVEIIENELSFVYANSNKGVAEFRDYPDLLRQAISLARRMQDPLVEFSQLCNADEEILCLKYHPMQDQISKEDLLEGIQQEFINRVNEVGVDINQVVLQPYYTNLVQFICGLGARKGQYLIKTLKQTNQRLENRTQLVTSCHMGPKVFVNCAGFIRIDTNSLGDSTEAYVEVLDGSRVHPETYEWARKMAVDALEYDDQDANPAGALEEILEAPHRLKELDLDAFAEELERQGFGNKGVTLYDIRSELDDRYKDLRPPFQSYTPDQLFTALVKETPETFYVGKLLEATVIGISYRKPKGDQLDQANPVRNDETGLWQCPFCLKNSFPELSEVWNHFDAGSCPGKAVGVRLRLDNGLSGYINIKNLSDKHVDNPEERVRIGHRIHVRVIKIEPERFGCECTSRGSDLQDVNKEWKPQKDLYYDTDAEKEDIKKEEDLKKGSQRQVYVTRVIIHPSFKNITYIDAENLMATMQQGEAIIRPSSKGEDHLTVTWKVAEGVHQHIDVLEKGKENKYSLGKSLFIGNEEFEDLDEIIARHINPMAAFASELIEYKYYKPQVLGNYEKAEEILRQMKKENENSIPYILSACQKEPGRFLLSYLPREKCGHEKVQVSHEGYEFRLKRFQRVMDLIRWFKEHYRDPIPGKATPASSTPRAFPTTPALNVVNGVSSDAIQRVAQNMPRQLYNQLSQVATNATPHYTPYVTPYQTPVNPTPRYGENTPSSTTPHHHHHHHHQYAGSNAPDDWRKAAEAWVVNKTTTPVYRSSSTPRPFKHPYKSPRGTPHTNSSPRSMSLSGDGTPLYDES</sequence>
<dbReference type="SUPFAM" id="SSF50249">
    <property type="entry name" value="Nucleic acid-binding proteins"/>
    <property type="match status" value="1"/>
</dbReference>
<feature type="compositionally biased region" description="Polar residues" evidence="7">
    <location>
        <begin position="63"/>
        <end position="75"/>
    </location>
</feature>
<feature type="compositionally biased region" description="Acidic residues" evidence="7">
    <location>
        <begin position="135"/>
        <end position="150"/>
    </location>
</feature>
<dbReference type="SUPFAM" id="SSF158832">
    <property type="entry name" value="Tex N-terminal region-like"/>
    <property type="match status" value="1"/>
</dbReference>
<dbReference type="PROSITE" id="PS50126">
    <property type="entry name" value="S1"/>
    <property type="match status" value="1"/>
</dbReference>
<dbReference type="FunFam" id="1.10.10.650:FF:000002">
    <property type="entry name" value="Transcription elongation factor spt6"/>
    <property type="match status" value="1"/>
</dbReference>
<dbReference type="GO" id="GO:0008023">
    <property type="term" value="C:transcription elongation factor complex"/>
    <property type="evidence" value="ECO:0007669"/>
    <property type="project" value="TreeGrafter"/>
</dbReference>
<dbReference type="GO" id="GO:0060429">
    <property type="term" value="P:epithelium development"/>
    <property type="evidence" value="ECO:0007669"/>
    <property type="project" value="UniProtKB-ARBA"/>
</dbReference>
<dbReference type="InterPro" id="IPR012337">
    <property type="entry name" value="RNaseH-like_sf"/>
</dbReference>
<dbReference type="Pfam" id="PF00575">
    <property type="entry name" value="S1"/>
    <property type="match status" value="1"/>
</dbReference>
<dbReference type="FunFam" id="3.30.505.10:FF:000030">
    <property type="entry name" value="Transcription elongation factor spt6"/>
    <property type="match status" value="1"/>
</dbReference>
<dbReference type="InterPro" id="IPR041692">
    <property type="entry name" value="HHH_9"/>
</dbReference>
<feature type="region of interest" description="Disordered" evidence="7">
    <location>
        <begin position="1620"/>
        <end position="1657"/>
    </location>
</feature>
<dbReference type="Pfam" id="PF14641">
    <property type="entry name" value="HTH_44"/>
    <property type="match status" value="1"/>
</dbReference>
<feature type="region of interest" description="Disordered" evidence="7">
    <location>
        <begin position="59"/>
        <end position="249"/>
    </location>
</feature>
<keyword evidence="3" id="KW-0175">Coiled coil</keyword>
<organism evidence="9 10">
    <name type="scientific">Trichogramma brassicae</name>
    <dbReference type="NCBI Taxonomy" id="86971"/>
    <lineage>
        <taxon>Eukaryota</taxon>
        <taxon>Metazoa</taxon>
        <taxon>Ecdysozoa</taxon>
        <taxon>Arthropoda</taxon>
        <taxon>Hexapoda</taxon>
        <taxon>Insecta</taxon>
        <taxon>Pterygota</taxon>
        <taxon>Neoptera</taxon>
        <taxon>Endopterygota</taxon>
        <taxon>Hymenoptera</taxon>
        <taxon>Apocrita</taxon>
        <taxon>Proctotrupomorpha</taxon>
        <taxon>Chalcidoidea</taxon>
        <taxon>Trichogrammatidae</taxon>
        <taxon>Trichogramma</taxon>
    </lineage>
</organism>
<feature type="compositionally biased region" description="Acidic residues" evidence="7">
    <location>
        <begin position="277"/>
        <end position="295"/>
    </location>
</feature>
<dbReference type="CDD" id="cd09918">
    <property type="entry name" value="SH2_Nterm_SPT6_like"/>
    <property type="match status" value="1"/>
</dbReference>
<dbReference type="SUPFAM" id="SSF47781">
    <property type="entry name" value="RuvA domain 2-like"/>
    <property type="match status" value="2"/>
</dbReference>
<feature type="region of interest" description="Disordered" evidence="7">
    <location>
        <begin position="1675"/>
        <end position="1719"/>
    </location>
</feature>
<dbReference type="GO" id="GO:0031491">
    <property type="term" value="F:nucleosome binding"/>
    <property type="evidence" value="ECO:0007669"/>
    <property type="project" value="TreeGrafter"/>
</dbReference>
<proteinExistence type="inferred from homology"/>
<evidence type="ECO:0000256" key="1">
    <source>
        <dbReference type="ARBA" id="ARBA00004123"/>
    </source>
</evidence>
<dbReference type="Pfam" id="PF14635">
    <property type="entry name" value="HHH_7"/>
    <property type="match status" value="1"/>
</dbReference>
<dbReference type="PIRSF" id="PIRSF036947">
    <property type="entry name" value="Spt6"/>
    <property type="match status" value="1"/>
</dbReference>
<dbReference type="SUPFAM" id="SSF53098">
    <property type="entry name" value="Ribonuclease H-like"/>
    <property type="match status" value="1"/>
</dbReference>
<feature type="region of interest" description="Disordered" evidence="7">
    <location>
        <begin position="546"/>
        <end position="570"/>
    </location>
</feature>
<dbReference type="PANTHER" id="PTHR10145">
    <property type="entry name" value="TRANSCRIPTION ELONGATION FACTOR SPT6"/>
    <property type="match status" value="1"/>
</dbReference>
<dbReference type="InterPro" id="IPR010994">
    <property type="entry name" value="RuvA_2-like"/>
</dbReference>
<evidence type="ECO:0000259" key="8">
    <source>
        <dbReference type="PROSITE" id="PS50126"/>
    </source>
</evidence>
<feature type="compositionally biased region" description="Basic and acidic residues" evidence="7">
    <location>
        <begin position="203"/>
        <end position="214"/>
    </location>
</feature>
<dbReference type="Gene3D" id="1.10.150.850">
    <property type="entry name" value="Spt6, helix-hairpin-helix domain"/>
    <property type="match status" value="1"/>
</dbReference>
<dbReference type="InterPro" id="IPR028231">
    <property type="entry name" value="Spt6_YqgF"/>
</dbReference>
<evidence type="ECO:0000256" key="7">
    <source>
        <dbReference type="SAM" id="MobiDB-lite"/>
    </source>
</evidence>
<dbReference type="Pfam" id="PF14639">
    <property type="entry name" value="YqgF"/>
    <property type="match status" value="1"/>
</dbReference>
<dbReference type="SUPFAM" id="SSF55550">
    <property type="entry name" value="SH2 domain"/>
    <property type="match status" value="1"/>
</dbReference>
<comment type="similarity">
    <text evidence="2 6">Belongs to the SPT6 family.</text>
</comment>
<feature type="compositionally biased region" description="Basic residues" evidence="7">
    <location>
        <begin position="1641"/>
        <end position="1650"/>
    </location>
</feature>
<dbReference type="Proteomes" id="UP000479190">
    <property type="component" value="Unassembled WGS sequence"/>
</dbReference>
<dbReference type="InterPro" id="IPR023319">
    <property type="entry name" value="Tex-like_HTH_dom_sf"/>
</dbReference>
<feature type="compositionally biased region" description="Acidic residues" evidence="7">
    <location>
        <begin position="215"/>
        <end position="234"/>
    </location>
</feature>
<feature type="compositionally biased region" description="Polar residues" evidence="7">
    <location>
        <begin position="1697"/>
        <end position="1710"/>
    </location>
</feature>
<evidence type="ECO:0000313" key="9">
    <source>
        <dbReference type="EMBL" id="CAB0033890.1"/>
    </source>
</evidence>
<keyword evidence="10" id="KW-1185">Reference proteome</keyword>
<dbReference type="SMART" id="SM00252">
    <property type="entry name" value="SH2"/>
    <property type="match status" value="1"/>
</dbReference>
<dbReference type="Pfam" id="PF17674">
    <property type="entry name" value="HHH_9"/>
    <property type="match status" value="1"/>
</dbReference>
<dbReference type="Gene3D" id="3.30.420.140">
    <property type="entry name" value="YqgF/RNase H-like domain"/>
    <property type="match status" value="1"/>
</dbReference>
<dbReference type="Gene3D" id="1.10.10.650">
    <property type="entry name" value="RuvA domain 2-like"/>
    <property type="match status" value="1"/>
</dbReference>
<evidence type="ECO:0000313" key="10">
    <source>
        <dbReference type="Proteomes" id="UP000479190"/>
    </source>
</evidence>
<evidence type="ECO:0000256" key="5">
    <source>
        <dbReference type="ARBA" id="ARBA00023242"/>
    </source>
</evidence>
<feature type="compositionally biased region" description="Acidic residues" evidence="7">
    <location>
        <begin position="547"/>
        <end position="569"/>
    </location>
</feature>
<dbReference type="InterPro" id="IPR000980">
    <property type="entry name" value="SH2"/>
</dbReference>
<dbReference type="FunFam" id="1.10.10.2740:FF:000001">
    <property type="entry name" value="Transcription elongation factor spt6"/>
    <property type="match status" value="1"/>
</dbReference>
<dbReference type="Gene3D" id="1.10.10.2740">
    <property type="entry name" value="Spt6, Death-like domain"/>
    <property type="match status" value="1"/>
</dbReference>
<evidence type="ECO:0000256" key="2">
    <source>
        <dbReference type="ARBA" id="ARBA00009253"/>
    </source>
</evidence>
<dbReference type="FunFam" id="1.10.150.850:FF:000003">
    <property type="entry name" value="Transcription elongation factor spt6"/>
    <property type="match status" value="1"/>
</dbReference>
<dbReference type="GO" id="GO:0003677">
    <property type="term" value="F:DNA binding"/>
    <property type="evidence" value="ECO:0007669"/>
    <property type="project" value="InterPro"/>
</dbReference>
<evidence type="ECO:0000256" key="6">
    <source>
        <dbReference type="PIRNR" id="PIRNR036947"/>
    </source>
</evidence>
<reference evidence="9 10" key="1">
    <citation type="submission" date="2020-02" db="EMBL/GenBank/DDBJ databases">
        <authorList>
            <person name="Ferguson B K."/>
        </authorList>
    </citation>
    <scope>NUCLEOTIDE SEQUENCE [LARGE SCALE GENOMIC DNA]</scope>
</reference>
<protein>
    <recommendedName>
        <fullName evidence="8">S1 motif domain-containing protein</fullName>
    </recommendedName>
</protein>
<feature type="compositionally biased region" description="Acidic residues" evidence="7">
    <location>
        <begin position="77"/>
        <end position="86"/>
    </location>
</feature>
<gene>
    <name evidence="9" type="ORF">TBRA_LOCUS5788</name>
</gene>
<dbReference type="InterPro" id="IPR055179">
    <property type="entry name" value="Tex-like_central_region"/>
</dbReference>
<dbReference type="InterPro" id="IPR003029">
    <property type="entry name" value="S1_domain"/>
</dbReference>
<keyword evidence="5 6" id="KW-0539">Nucleus</keyword>
<dbReference type="Pfam" id="PF14633">
    <property type="entry name" value="SH2_2"/>
    <property type="match status" value="1"/>
</dbReference>
<dbReference type="PANTHER" id="PTHR10145:SF6">
    <property type="entry name" value="TRANSCRIPTION ELONGATION FACTOR SPT6"/>
    <property type="match status" value="1"/>
</dbReference>
<evidence type="ECO:0000256" key="4">
    <source>
        <dbReference type="ARBA" id="ARBA00023163"/>
    </source>
</evidence>
<dbReference type="InterPro" id="IPR017072">
    <property type="entry name" value="TF_Spt6"/>
</dbReference>
<dbReference type="InterPro" id="IPR028083">
    <property type="entry name" value="Spt6_acidic_N_dom"/>
</dbReference>
<dbReference type="Gene3D" id="2.40.50.140">
    <property type="entry name" value="Nucleic acid-binding proteins"/>
    <property type="match status" value="1"/>
</dbReference>
<feature type="region of interest" description="Disordered" evidence="7">
    <location>
        <begin position="273"/>
        <end position="305"/>
    </location>
</feature>
<dbReference type="InterPro" id="IPR023323">
    <property type="entry name" value="Tex-like_dom_sf"/>
</dbReference>
<dbReference type="InterPro" id="IPR012340">
    <property type="entry name" value="NA-bd_OB-fold"/>
</dbReference>
<keyword evidence="4 6" id="KW-0804">Transcription</keyword>
<name>A0A6H5IEK0_9HYME</name>
<comment type="function">
    <text evidence="6">Histone H3-H4 chaperone that plays a role in maintenance of chromatin structure during RNA polymerase II transcription elongation.</text>
</comment>
<dbReference type="OrthoDB" id="343921at2759"/>
<dbReference type="Pfam" id="PF14632">
    <property type="entry name" value="SPT6_acidic"/>
    <property type="match status" value="1"/>
</dbReference>
<dbReference type="InterPro" id="IPR037027">
    <property type="entry name" value="YqgF/RNaseH-like_dom_sf"/>
</dbReference>
<dbReference type="Pfam" id="PF22706">
    <property type="entry name" value="Tex_central_region"/>
    <property type="match status" value="1"/>
</dbReference>
<dbReference type="InterPro" id="IPR032706">
    <property type="entry name" value="Spt6_HHH"/>
</dbReference>
<dbReference type="FunFam" id="1.10.3500.10:FF:000006">
    <property type="entry name" value="Transcription elongation factor spt6"/>
    <property type="match status" value="1"/>
</dbReference>
<dbReference type="InterPro" id="IPR042066">
    <property type="entry name" value="Spt6_death-like"/>
</dbReference>
<dbReference type="Gene3D" id="1.10.3500.10">
    <property type="entry name" value="Tex N-terminal region-like"/>
    <property type="match status" value="1"/>
</dbReference>
<feature type="compositionally biased region" description="Acidic residues" evidence="7">
    <location>
        <begin position="171"/>
        <end position="183"/>
    </location>
</feature>
<feature type="domain" description="S1 motif" evidence="8">
    <location>
        <begin position="1265"/>
        <end position="1320"/>
    </location>
</feature>
<dbReference type="GO" id="GO:0140673">
    <property type="term" value="P:transcription elongation-coupled chromatin remodeling"/>
    <property type="evidence" value="ECO:0007669"/>
    <property type="project" value="InterPro"/>
</dbReference>
<feature type="compositionally biased region" description="Acidic residues" evidence="7">
    <location>
        <begin position="100"/>
        <end position="123"/>
    </location>
</feature>
<dbReference type="InterPro" id="IPR036860">
    <property type="entry name" value="SH2_dom_sf"/>
</dbReference>
<dbReference type="CDD" id="cd09928">
    <property type="entry name" value="SH2_Cterm_SPT6_like"/>
    <property type="match status" value="1"/>
</dbReference>
<dbReference type="EMBL" id="CADCXV010000728">
    <property type="protein sequence ID" value="CAB0033890.1"/>
    <property type="molecule type" value="Genomic_DNA"/>
</dbReference>
<dbReference type="InterPro" id="IPR035019">
    <property type="entry name" value="Spt6_SH2_N"/>
</dbReference>
<evidence type="ECO:0000256" key="3">
    <source>
        <dbReference type="ARBA" id="ARBA00023054"/>
    </source>
</evidence>